<keyword evidence="3" id="KW-1185">Reference proteome</keyword>
<organism evidence="2 3">
    <name type="scientific">Pseudonocardia hierapolitana</name>
    <dbReference type="NCBI Taxonomy" id="1128676"/>
    <lineage>
        <taxon>Bacteria</taxon>
        <taxon>Bacillati</taxon>
        <taxon>Actinomycetota</taxon>
        <taxon>Actinomycetes</taxon>
        <taxon>Pseudonocardiales</taxon>
        <taxon>Pseudonocardiaceae</taxon>
        <taxon>Pseudonocardia</taxon>
    </lineage>
</organism>
<evidence type="ECO:0000256" key="1">
    <source>
        <dbReference type="SAM" id="MobiDB-lite"/>
    </source>
</evidence>
<reference evidence="2 3" key="1">
    <citation type="submission" date="2019-06" db="EMBL/GenBank/DDBJ databases">
        <title>Sequencing the genomes of 1000 actinobacteria strains.</title>
        <authorList>
            <person name="Klenk H.-P."/>
        </authorList>
    </citation>
    <scope>NUCLEOTIDE SEQUENCE [LARGE SCALE GENOMIC DNA]</scope>
    <source>
        <strain evidence="2 3">DSM 45671</strain>
    </source>
</reference>
<name>A0A561T1B2_9PSEU</name>
<feature type="region of interest" description="Disordered" evidence="1">
    <location>
        <begin position="39"/>
        <end position="59"/>
    </location>
</feature>
<dbReference type="Proteomes" id="UP000321261">
    <property type="component" value="Unassembled WGS sequence"/>
</dbReference>
<dbReference type="OrthoDB" id="8533002at2"/>
<proteinExistence type="predicted"/>
<accession>A0A561T1B2</accession>
<comment type="caution">
    <text evidence="2">The sequence shown here is derived from an EMBL/GenBank/DDBJ whole genome shotgun (WGS) entry which is preliminary data.</text>
</comment>
<dbReference type="AlphaFoldDB" id="A0A561T1B2"/>
<dbReference type="RefSeq" id="WP_147259505.1">
    <property type="nucleotide sequence ID" value="NZ_VIWU01000001.1"/>
</dbReference>
<protein>
    <submittedName>
        <fullName evidence="2">Uncharacterized protein</fullName>
    </submittedName>
</protein>
<dbReference type="EMBL" id="VIWU01000001">
    <property type="protein sequence ID" value="TWF80904.1"/>
    <property type="molecule type" value="Genomic_DNA"/>
</dbReference>
<sequence length="59" mass="5765">MTSGELEAVDGDAAGSRDVGVAFILSVLAGSNVRNRGLEAQGGETHTTADGPAADHGGV</sequence>
<gene>
    <name evidence="2" type="ORF">FHX44_116847</name>
</gene>
<evidence type="ECO:0000313" key="3">
    <source>
        <dbReference type="Proteomes" id="UP000321261"/>
    </source>
</evidence>
<evidence type="ECO:0000313" key="2">
    <source>
        <dbReference type="EMBL" id="TWF80904.1"/>
    </source>
</evidence>